<reference evidence="3" key="3">
    <citation type="submission" date="2015-06" db="UniProtKB">
        <authorList>
            <consortium name="EnsemblMetazoa"/>
        </authorList>
    </citation>
    <scope>IDENTIFICATION</scope>
</reference>
<dbReference type="EMBL" id="KB301531">
    <property type="protein sequence ID" value="ELU05400.1"/>
    <property type="molecule type" value="Genomic_DNA"/>
</dbReference>
<proteinExistence type="predicted"/>
<evidence type="ECO:0008006" key="5">
    <source>
        <dbReference type="Google" id="ProtNLM"/>
    </source>
</evidence>
<gene>
    <name evidence="2" type="ORF">CAPTEDRAFT_225238</name>
</gene>
<reference evidence="4" key="1">
    <citation type="submission" date="2012-12" db="EMBL/GenBank/DDBJ databases">
        <authorList>
            <person name="Hellsten U."/>
            <person name="Grimwood J."/>
            <person name="Chapman J.A."/>
            <person name="Shapiro H."/>
            <person name="Aerts A."/>
            <person name="Otillar R.P."/>
            <person name="Terry A.Y."/>
            <person name="Boore J.L."/>
            <person name="Simakov O."/>
            <person name="Marletaz F."/>
            <person name="Cho S.-J."/>
            <person name="Edsinger-Gonzales E."/>
            <person name="Havlak P."/>
            <person name="Kuo D.-H."/>
            <person name="Larsson T."/>
            <person name="Lv J."/>
            <person name="Arendt D."/>
            <person name="Savage R."/>
            <person name="Osoegawa K."/>
            <person name="de Jong P."/>
            <person name="Lindberg D.R."/>
            <person name="Seaver E.C."/>
            <person name="Weisblat D.A."/>
            <person name="Putnam N.H."/>
            <person name="Grigoriev I.V."/>
            <person name="Rokhsar D.S."/>
        </authorList>
    </citation>
    <scope>NUCLEOTIDE SEQUENCE</scope>
    <source>
        <strain evidence="4">I ESC-2004</strain>
    </source>
</reference>
<dbReference type="HOGENOM" id="CLU_1062619_0_0_1"/>
<dbReference type="EnsemblMetazoa" id="CapteT225238">
    <property type="protein sequence ID" value="CapteP225238"/>
    <property type="gene ID" value="CapteG225238"/>
</dbReference>
<organism evidence="2">
    <name type="scientific">Capitella teleta</name>
    <name type="common">Polychaete worm</name>
    <dbReference type="NCBI Taxonomy" id="283909"/>
    <lineage>
        <taxon>Eukaryota</taxon>
        <taxon>Metazoa</taxon>
        <taxon>Spiralia</taxon>
        <taxon>Lophotrochozoa</taxon>
        <taxon>Annelida</taxon>
        <taxon>Polychaeta</taxon>
        <taxon>Sedentaria</taxon>
        <taxon>Scolecida</taxon>
        <taxon>Capitellidae</taxon>
        <taxon>Capitella</taxon>
    </lineage>
</organism>
<dbReference type="AlphaFoldDB" id="R7UGQ0"/>
<name>R7UGQ0_CAPTE</name>
<reference evidence="2 4" key="2">
    <citation type="journal article" date="2013" name="Nature">
        <title>Insights into bilaterian evolution from three spiralian genomes.</title>
        <authorList>
            <person name="Simakov O."/>
            <person name="Marletaz F."/>
            <person name="Cho S.J."/>
            <person name="Edsinger-Gonzales E."/>
            <person name="Havlak P."/>
            <person name="Hellsten U."/>
            <person name="Kuo D.H."/>
            <person name="Larsson T."/>
            <person name="Lv J."/>
            <person name="Arendt D."/>
            <person name="Savage R."/>
            <person name="Osoegawa K."/>
            <person name="de Jong P."/>
            <person name="Grimwood J."/>
            <person name="Chapman J.A."/>
            <person name="Shapiro H."/>
            <person name="Aerts A."/>
            <person name="Otillar R.P."/>
            <person name="Terry A.Y."/>
            <person name="Boore J.L."/>
            <person name="Grigoriev I.V."/>
            <person name="Lindberg D.R."/>
            <person name="Seaver E.C."/>
            <person name="Weisblat D.A."/>
            <person name="Putnam N.H."/>
            <person name="Rokhsar D.S."/>
        </authorList>
    </citation>
    <scope>NUCLEOTIDE SEQUENCE</scope>
    <source>
        <strain evidence="2 4">I ESC-2004</strain>
    </source>
</reference>
<feature type="chain" id="PRO_5008788005" description="Apple domain-containing protein" evidence="1">
    <location>
        <begin position="20"/>
        <end position="262"/>
    </location>
</feature>
<sequence length="262" mass="28599">MMTWRLLWWITAAVGSANGFDHVVAYLDAEGYVHIDDWGMGYAYNWLQPIEGDYYGNPNTISVVIMTDDSGIGAMLVSISDRVLSGAGHWTCAKGEIPPSEQLDAVWPAAVEVGPNGCCKYGAFLGRPFTRVPLNTKWVTQQTPDTSCTFFTCRVKLPPRAFKHTHYKLVAGGSPFLSGDGSHVFPSSSLAQCAVTCVDIGGCLCVRGEIQYKWICSRGRSACCSYFYLPSSGQCHISRSVTPVVSPMYAGISSDYFTVDPR</sequence>
<protein>
    <recommendedName>
        <fullName evidence="5">Apple domain-containing protein</fullName>
    </recommendedName>
</protein>
<evidence type="ECO:0000256" key="1">
    <source>
        <dbReference type="SAM" id="SignalP"/>
    </source>
</evidence>
<dbReference type="EMBL" id="AMQN01007839">
    <property type="status" value="NOT_ANNOTATED_CDS"/>
    <property type="molecule type" value="Genomic_DNA"/>
</dbReference>
<keyword evidence="4" id="KW-1185">Reference proteome</keyword>
<accession>R7UGQ0</accession>
<evidence type="ECO:0000313" key="3">
    <source>
        <dbReference type="EnsemblMetazoa" id="CapteP225238"/>
    </source>
</evidence>
<evidence type="ECO:0000313" key="2">
    <source>
        <dbReference type="EMBL" id="ELU05400.1"/>
    </source>
</evidence>
<evidence type="ECO:0000313" key="4">
    <source>
        <dbReference type="Proteomes" id="UP000014760"/>
    </source>
</evidence>
<dbReference type="Proteomes" id="UP000014760">
    <property type="component" value="Unassembled WGS sequence"/>
</dbReference>
<keyword evidence="1" id="KW-0732">Signal</keyword>
<feature type="signal peptide" evidence="1">
    <location>
        <begin position="1"/>
        <end position="19"/>
    </location>
</feature>